<feature type="domain" description="UmuC" evidence="17">
    <location>
        <begin position="531"/>
        <end position="769"/>
    </location>
</feature>
<feature type="compositionally biased region" description="Basic and acidic residues" evidence="15">
    <location>
        <begin position="328"/>
        <end position="374"/>
    </location>
</feature>
<feature type="region of interest" description="Disordered" evidence="15">
    <location>
        <begin position="592"/>
        <end position="617"/>
    </location>
</feature>
<dbReference type="CDD" id="cd17719">
    <property type="entry name" value="BRCT_Rev1"/>
    <property type="match status" value="1"/>
</dbReference>
<evidence type="ECO:0000256" key="5">
    <source>
        <dbReference type="ARBA" id="ARBA00022679"/>
    </source>
</evidence>
<evidence type="ECO:0000256" key="11">
    <source>
        <dbReference type="ARBA" id="ARBA00023204"/>
    </source>
</evidence>
<comment type="function">
    <text evidence="13">Deoxycytidyl transferase involved in DNA repair. Transfers a dCMP residue from dCTP to the 3'-end of a DNA primer in a template-dependent reaction. May assist in the first step in the bypass of abasic lesions by the insertion of a nucleotide opposite the lesion. Required for normal induction of mutations by physical and chemical agents.</text>
</comment>
<organism evidence="18 19">
    <name type="scientific">Takifugu flavidus</name>
    <name type="common">sansaifugu</name>
    <dbReference type="NCBI Taxonomy" id="433684"/>
    <lineage>
        <taxon>Eukaryota</taxon>
        <taxon>Metazoa</taxon>
        <taxon>Chordata</taxon>
        <taxon>Craniata</taxon>
        <taxon>Vertebrata</taxon>
        <taxon>Euteleostomi</taxon>
        <taxon>Actinopterygii</taxon>
        <taxon>Neopterygii</taxon>
        <taxon>Teleostei</taxon>
        <taxon>Neoteleostei</taxon>
        <taxon>Acanthomorphata</taxon>
        <taxon>Eupercaria</taxon>
        <taxon>Tetraodontiformes</taxon>
        <taxon>Tetradontoidea</taxon>
        <taxon>Tetraodontidae</taxon>
        <taxon>Takifugu</taxon>
    </lineage>
</organism>
<dbReference type="InterPro" id="IPR047346">
    <property type="entry name" value="Rev1_UBM1/2"/>
</dbReference>
<dbReference type="GO" id="GO:0005634">
    <property type="term" value="C:nucleus"/>
    <property type="evidence" value="ECO:0007669"/>
    <property type="project" value="UniProtKB-SubCell"/>
</dbReference>
<dbReference type="PROSITE" id="PS50173">
    <property type="entry name" value="UMUC"/>
    <property type="match status" value="1"/>
</dbReference>
<dbReference type="PROSITE" id="PS50172">
    <property type="entry name" value="BRCT"/>
    <property type="match status" value="1"/>
</dbReference>
<dbReference type="Gene3D" id="1.20.58.1280">
    <property type="entry name" value="DNA repair protein Rev1, C-terminal domain"/>
    <property type="match status" value="1"/>
</dbReference>
<dbReference type="Pfam" id="PF21999">
    <property type="entry name" value="IMS_HHH_1"/>
    <property type="match status" value="1"/>
</dbReference>
<feature type="compositionally biased region" description="Polar residues" evidence="15">
    <location>
        <begin position="1212"/>
        <end position="1225"/>
    </location>
</feature>
<dbReference type="CDD" id="cd19318">
    <property type="entry name" value="Rev1_UBM2"/>
    <property type="match status" value="1"/>
</dbReference>
<comment type="cofactor">
    <cofactor evidence="14">
        <name>Mg(2+)</name>
        <dbReference type="ChEBI" id="CHEBI:18420"/>
    </cofactor>
    <text evidence="14">Binds 2 magnesium ions.</text>
</comment>
<dbReference type="InterPro" id="IPR001126">
    <property type="entry name" value="UmuC"/>
</dbReference>
<keyword evidence="7 14" id="KW-0479">Metal-binding</keyword>
<dbReference type="GO" id="GO:0003684">
    <property type="term" value="F:damaged DNA binding"/>
    <property type="evidence" value="ECO:0007669"/>
    <property type="project" value="UniProtKB-UniRule"/>
</dbReference>
<evidence type="ECO:0000256" key="13">
    <source>
        <dbReference type="PIRNR" id="PIRNR036573"/>
    </source>
</evidence>
<evidence type="ECO:0000313" key="19">
    <source>
        <dbReference type="Proteomes" id="UP000324091"/>
    </source>
</evidence>
<evidence type="ECO:0000256" key="3">
    <source>
        <dbReference type="ARBA" id="ARBA00020399"/>
    </source>
</evidence>
<feature type="region of interest" description="Disordered" evidence="15">
    <location>
        <begin position="410"/>
        <end position="429"/>
    </location>
</feature>
<feature type="region of interest" description="Disordered" evidence="15">
    <location>
        <begin position="1"/>
        <end position="20"/>
    </location>
</feature>
<dbReference type="Gene3D" id="3.40.1170.60">
    <property type="match status" value="1"/>
</dbReference>
<feature type="compositionally biased region" description="Low complexity" evidence="15">
    <location>
        <begin position="435"/>
        <end position="455"/>
    </location>
</feature>
<dbReference type="Pfam" id="PF00817">
    <property type="entry name" value="IMS"/>
    <property type="match status" value="2"/>
</dbReference>
<evidence type="ECO:0000256" key="7">
    <source>
        <dbReference type="ARBA" id="ARBA00022723"/>
    </source>
</evidence>
<dbReference type="Pfam" id="PF14377">
    <property type="entry name" value="UBM"/>
    <property type="match status" value="2"/>
</dbReference>
<protein>
    <recommendedName>
        <fullName evidence="3 13">DNA repair protein REV1</fullName>
        <ecNumber evidence="13">2.7.7.-</ecNumber>
    </recommendedName>
</protein>
<feature type="compositionally biased region" description="Polar residues" evidence="15">
    <location>
        <begin position="178"/>
        <end position="217"/>
    </location>
</feature>
<dbReference type="Proteomes" id="UP000324091">
    <property type="component" value="Chromosome 1"/>
</dbReference>
<evidence type="ECO:0000313" key="18">
    <source>
        <dbReference type="EMBL" id="TWW81053.1"/>
    </source>
</evidence>
<evidence type="ECO:0000256" key="14">
    <source>
        <dbReference type="PIRSR" id="PIRSR036573-2"/>
    </source>
</evidence>
<keyword evidence="12 13" id="KW-0539">Nucleus</keyword>
<dbReference type="Gene3D" id="1.10.150.20">
    <property type="entry name" value="5' to 3' exonuclease, C-terminal subdomain"/>
    <property type="match status" value="1"/>
</dbReference>
<proteinExistence type="inferred from homology"/>
<dbReference type="FunFam" id="3.40.1170.60:FF:000005">
    <property type="entry name" value="DNA repair protein REV1"/>
    <property type="match status" value="1"/>
</dbReference>
<feature type="region of interest" description="Disordered" evidence="15">
    <location>
        <begin position="328"/>
        <end position="402"/>
    </location>
</feature>
<sequence>MSRDGWMKKKANASDDNGWAERGGYMAAKVSKLHEQFKLDAPKEKQKEGSSSNMFCGVSIYVNGYTEPSADELRRLMMLHGGQFHVYYSRTKTTHIIANNLPNNKIQELKGRKVIKPEWITDSVKAGHLLPYLQYQLYAKHKGPLFPGMTLRQISDVAGSSQELLKPGTHQKPHLHQHSNQEQFPPTCQTKSTHPSSLSRTHCPNPQTCQTASTHISTDPKEQTPSDHPHKPPPPSSVQTPHPNLVQRACSLQPQINSSCSSAQSSCKKVHLRRNGLLQTSFDAASHLERHELKESDKNDPAPHVVDEALLTNGHARLVNGALKLEDSPLDTDKQSVGKELSEFRLKNAADKPQSRTEQFDNKPDPYEFPHSPHEQQSSSQEDQPSKCPPLTNQGVGKSKTLLPAPSCQAELTRAPPDSPLTKSPVRLNGCHNSTFSASTASKSTTESASSSSTAPVQLLAQTSGLISEFYSRSRLHQISTWRNSFSEYVNELHSRRKAAGAPSFPGKERLRKRVAQQDGQGVPSGVKSCIFHVDMDCFFVSVAIRNRPDLKGKPVAVTSNRGAGKVLHRPGANPQLERHYYQWKQSHTKSADEDLYRTPSQESPESNTSGAGQETAAPSMAEIASCSYEARQAGVRNGMFFGKAKQLCPSLQAVPYDFEAYKEVALTMYETLAGYTHDIEALSCDELLIDSSALLAELCISPEELAKAIRADIKEKTGCCASVGMGSNILLARLATRKAKPDGQHFLRSEDVDDFIRDLPVTSLPGVGPVMSRKLVAMGVRSCGDLQQVSLSQLQKKFGPRTGQTLFRFCRGLDDRPVRYEKERKSVSADMNYNIRFTTVNEAECFLTNLSMEVQKRLQEAGLRGRRVTLKVMVRKVGAPQEPAKYGGHGICDNLARTVMLAQSTDHGEVIASAVIKLFHAMNLQVQDLRGVGIQVQLLDGNAHQDSMGPRKRSIKEMLLDQGSGAKSGNQAIADITQQEKTSTTASSSSFPPLHLTLPEPVPGTSRSHQTCRQTPKHSRTRLNCSIEVPSPSQVDRSVLEALPAELKEQVLQSWTKTRPVSPPPTSAPALYTPPVGTLVLQIPNHPDSPGIVLELPNFSQVDPDVFAALPKELQEELRSAYNRGSNAQLPAKICKSPVLEQKNPLLQLKESGVGIGRMKRRYKRKNANSPAKKGPSPVKRNQATKSPAKIPPPSIKTQEPLSMMKAEICPSTSTAKSDISEPSSKILPRPPPTLAGARDLTDIKTLLREWVTTITEPMEEDILQVVKYCTDLIEDKDLEKLDLIIKYMKRLMKQSVESVWSMAFDFVLDNVQVVLQQTYGSTLKIS</sequence>
<dbReference type="PIRSF" id="PIRSF036573">
    <property type="entry name" value="REV1"/>
    <property type="match status" value="1"/>
</dbReference>
<dbReference type="InterPro" id="IPR036420">
    <property type="entry name" value="BRCT_dom_sf"/>
</dbReference>
<dbReference type="Pfam" id="PF11799">
    <property type="entry name" value="IMS_C"/>
    <property type="match status" value="1"/>
</dbReference>
<evidence type="ECO:0000256" key="1">
    <source>
        <dbReference type="ARBA" id="ARBA00004123"/>
    </source>
</evidence>
<dbReference type="SUPFAM" id="SSF52113">
    <property type="entry name" value="BRCT domain"/>
    <property type="match status" value="1"/>
</dbReference>
<dbReference type="FunFam" id="1.20.58.1280:FF:000001">
    <property type="entry name" value="DNA repair protein REV1"/>
    <property type="match status" value="1"/>
</dbReference>
<dbReference type="GO" id="GO:0042276">
    <property type="term" value="P:error-prone translesion synthesis"/>
    <property type="evidence" value="ECO:0007669"/>
    <property type="project" value="InterPro"/>
</dbReference>
<evidence type="ECO:0000259" key="17">
    <source>
        <dbReference type="PROSITE" id="PS50173"/>
    </source>
</evidence>
<keyword evidence="10 13" id="KW-0238">DNA-binding</keyword>
<dbReference type="CDD" id="cd01701">
    <property type="entry name" value="PolY_Rev1"/>
    <property type="match status" value="1"/>
</dbReference>
<feature type="region of interest" description="Disordered" evidence="15">
    <location>
        <begin position="1001"/>
        <end position="1022"/>
    </location>
</feature>
<dbReference type="GO" id="GO:0017125">
    <property type="term" value="F:deoxycytidyl transferase activity"/>
    <property type="evidence" value="ECO:0007669"/>
    <property type="project" value="TreeGrafter"/>
</dbReference>
<dbReference type="InterPro" id="IPR036775">
    <property type="entry name" value="DNA_pol_Y-fam_lit_finger_sf"/>
</dbReference>
<keyword evidence="4 13" id="KW-0237">DNA synthesis</keyword>
<keyword evidence="5 13" id="KW-0808">Transferase</keyword>
<name>A0A5C6PNM6_9TELE</name>
<dbReference type="GO" id="GO:0006281">
    <property type="term" value="P:DNA repair"/>
    <property type="evidence" value="ECO:0007669"/>
    <property type="project" value="UniProtKB-KW"/>
</dbReference>
<evidence type="ECO:0000259" key="16">
    <source>
        <dbReference type="PROSITE" id="PS50172"/>
    </source>
</evidence>
<dbReference type="EC" id="2.7.7.-" evidence="13"/>
<dbReference type="InterPro" id="IPR043128">
    <property type="entry name" value="Rev_trsase/Diguanyl_cyclase"/>
</dbReference>
<reference evidence="18 19" key="1">
    <citation type="submission" date="2019-04" db="EMBL/GenBank/DDBJ databases">
        <title>Chromosome genome assembly for Takifugu flavidus.</title>
        <authorList>
            <person name="Xiao S."/>
        </authorList>
    </citation>
    <scope>NUCLEOTIDE SEQUENCE [LARGE SCALE GENOMIC DNA]</scope>
    <source>
        <strain evidence="18">HTHZ2018</strain>
        <tissue evidence="18">Muscle</tissue>
    </source>
</reference>
<evidence type="ECO:0000256" key="6">
    <source>
        <dbReference type="ARBA" id="ARBA00022695"/>
    </source>
</evidence>
<feature type="region of interest" description="Disordered" evidence="15">
    <location>
        <begin position="435"/>
        <end position="456"/>
    </location>
</feature>
<feature type="region of interest" description="Disordered" evidence="15">
    <location>
        <begin position="164"/>
        <end position="243"/>
    </location>
</feature>
<dbReference type="Gene3D" id="3.30.70.270">
    <property type="match status" value="2"/>
</dbReference>
<feature type="binding site" evidence="14">
    <location>
        <position position="535"/>
    </location>
    <ligand>
        <name>Mg(2+)</name>
        <dbReference type="ChEBI" id="CHEBI:18420"/>
        <label>1</label>
    </ligand>
</feature>
<dbReference type="SUPFAM" id="SSF100879">
    <property type="entry name" value="Lesion bypass DNA polymerase (Y-family), little finger domain"/>
    <property type="match status" value="1"/>
</dbReference>
<dbReference type="SMART" id="SM00292">
    <property type="entry name" value="BRCT"/>
    <property type="match status" value="1"/>
</dbReference>
<dbReference type="InterPro" id="IPR031991">
    <property type="entry name" value="Rev1_C"/>
</dbReference>
<dbReference type="InterPro" id="IPR053848">
    <property type="entry name" value="IMS_HHH_1"/>
</dbReference>
<dbReference type="EMBL" id="RHFK02000001">
    <property type="protein sequence ID" value="TWW81053.1"/>
    <property type="molecule type" value="Genomic_DNA"/>
</dbReference>
<keyword evidence="11 13" id="KW-0234">DNA repair</keyword>
<keyword evidence="6 13" id="KW-0548">Nucleotidyltransferase</keyword>
<feature type="compositionally biased region" description="Polar residues" evidence="15">
    <location>
        <begin position="599"/>
        <end position="613"/>
    </location>
</feature>
<feature type="binding site" evidence="14">
    <location>
        <position position="687"/>
    </location>
    <ligand>
        <name>Mg(2+)</name>
        <dbReference type="ChEBI" id="CHEBI:18420"/>
        <label>1</label>
    </ligand>
</feature>
<gene>
    <name evidence="18" type="ORF">D4764_01G0008680</name>
</gene>
<keyword evidence="8 13" id="KW-0227">DNA damage</keyword>
<dbReference type="GO" id="GO:0046872">
    <property type="term" value="F:metal ion binding"/>
    <property type="evidence" value="ECO:0007669"/>
    <property type="project" value="UniProtKB-KW"/>
</dbReference>
<dbReference type="Gene3D" id="3.40.50.10190">
    <property type="entry name" value="BRCT domain"/>
    <property type="match status" value="1"/>
</dbReference>
<accession>A0A5C6PNM6</accession>
<dbReference type="SUPFAM" id="SSF56672">
    <property type="entry name" value="DNA/RNA polymerases"/>
    <property type="match status" value="1"/>
</dbReference>
<dbReference type="PANTHER" id="PTHR45990:SF1">
    <property type="entry name" value="DNA REPAIR PROTEIN REV1"/>
    <property type="match status" value="1"/>
</dbReference>
<feature type="compositionally biased region" description="Basic residues" evidence="15">
    <location>
        <begin position="1159"/>
        <end position="1168"/>
    </location>
</feature>
<evidence type="ECO:0000256" key="12">
    <source>
        <dbReference type="ARBA" id="ARBA00023242"/>
    </source>
</evidence>
<comment type="similarity">
    <text evidence="2 13">Belongs to the DNA polymerase type-Y family.</text>
</comment>
<dbReference type="Gene3D" id="3.30.1490.100">
    <property type="entry name" value="DNA polymerase, Y-family, little finger domain"/>
    <property type="match status" value="1"/>
</dbReference>
<dbReference type="InterPro" id="IPR043502">
    <property type="entry name" value="DNA/RNA_pol_sf"/>
</dbReference>
<feature type="compositionally biased region" description="Polar residues" evidence="15">
    <location>
        <begin position="1006"/>
        <end position="1015"/>
    </location>
</feature>
<dbReference type="InterPro" id="IPR038401">
    <property type="entry name" value="Rev1_C_sf"/>
</dbReference>
<dbReference type="InterPro" id="IPR012112">
    <property type="entry name" value="REV1"/>
</dbReference>
<dbReference type="Pfam" id="PF16727">
    <property type="entry name" value="REV1_C"/>
    <property type="match status" value="1"/>
</dbReference>
<dbReference type="InterPro" id="IPR025527">
    <property type="entry name" value="HUWE1/Rev1_UBM"/>
</dbReference>
<feature type="binding site" evidence="14">
    <location>
        <position position="686"/>
    </location>
    <ligand>
        <name>Mg(2+)</name>
        <dbReference type="ChEBI" id="CHEBI:18420"/>
        <label>1</label>
    </ligand>
</feature>
<dbReference type="InterPro" id="IPR001357">
    <property type="entry name" value="BRCT_dom"/>
</dbReference>
<evidence type="ECO:0000256" key="9">
    <source>
        <dbReference type="ARBA" id="ARBA00022842"/>
    </source>
</evidence>
<dbReference type="InterPro" id="IPR017961">
    <property type="entry name" value="DNA_pol_Y-fam_little_finger"/>
</dbReference>
<dbReference type="GO" id="GO:0003887">
    <property type="term" value="F:DNA-directed DNA polymerase activity"/>
    <property type="evidence" value="ECO:0007669"/>
    <property type="project" value="InterPro"/>
</dbReference>
<feature type="region of interest" description="Disordered" evidence="15">
    <location>
        <begin position="1153"/>
        <end position="1237"/>
    </location>
</feature>
<comment type="subcellular location">
    <subcellularLocation>
        <location evidence="1 13">Nucleus</location>
    </subcellularLocation>
</comment>
<dbReference type="FunFam" id="3.30.1490.100:FF:000001">
    <property type="entry name" value="DNA repair protein REV1"/>
    <property type="match status" value="1"/>
</dbReference>
<dbReference type="FunFam" id="3.40.50.10190:FF:000009">
    <property type="entry name" value="DNA repair protein REV1"/>
    <property type="match status" value="1"/>
</dbReference>
<evidence type="ECO:0000256" key="2">
    <source>
        <dbReference type="ARBA" id="ARBA00010945"/>
    </source>
</evidence>
<dbReference type="Gene3D" id="6.10.250.1630">
    <property type="match status" value="2"/>
</dbReference>
<comment type="caution">
    <text evidence="18">The sequence shown here is derived from an EMBL/GenBank/DDBJ whole genome shotgun (WGS) entry which is preliminary data.</text>
</comment>
<evidence type="ECO:0000256" key="15">
    <source>
        <dbReference type="SAM" id="MobiDB-lite"/>
    </source>
</evidence>
<feature type="compositionally biased region" description="Basic and acidic residues" evidence="15">
    <location>
        <begin position="218"/>
        <end position="230"/>
    </location>
</feature>
<feature type="domain" description="BRCT" evidence="16">
    <location>
        <begin position="50"/>
        <end position="137"/>
    </location>
</feature>
<keyword evidence="19" id="KW-1185">Reference proteome</keyword>
<evidence type="ECO:0000256" key="8">
    <source>
        <dbReference type="ARBA" id="ARBA00022763"/>
    </source>
</evidence>
<dbReference type="PANTHER" id="PTHR45990">
    <property type="entry name" value="DNA REPAIR PROTEIN REV1"/>
    <property type="match status" value="1"/>
</dbReference>
<dbReference type="FunFam" id="3.30.70.270:FF:000005">
    <property type="entry name" value="DNA repair protein REV1"/>
    <property type="match status" value="1"/>
</dbReference>
<dbReference type="Pfam" id="PF16589">
    <property type="entry name" value="BRCT_2"/>
    <property type="match status" value="1"/>
</dbReference>
<evidence type="ECO:0000256" key="10">
    <source>
        <dbReference type="ARBA" id="ARBA00023125"/>
    </source>
</evidence>
<keyword evidence="9 14" id="KW-0460">Magnesium</keyword>
<evidence type="ECO:0000256" key="4">
    <source>
        <dbReference type="ARBA" id="ARBA00022634"/>
    </source>
</evidence>
<dbReference type="CDD" id="cd12145">
    <property type="entry name" value="Rev1_C"/>
    <property type="match status" value="1"/>
</dbReference>
<dbReference type="GO" id="GO:0070987">
    <property type="term" value="P:error-free translesion synthesis"/>
    <property type="evidence" value="ECO:0007669"/>
    <property type="project" value="TreeGrafter"/>
</dbReference>